<organism evidence="14 15">
    <name type="scientific">Rhodocytophaga aerolata</name>
    <dbReference type="NCBI Taxonomy" id="455078"/>
    <lineage>
        <taxon>Bacteria</taxon>
        <taxon>Pseudomonadati</taxon>
        <taxon>Bacteroidota</taxon>
        <taxon>Cytophagia</taxon>
        <taxon>Cytophagales</taxon>
        <taxon>Rhodocytophagaceae</taxon>
        <taxon>Rhodocytophaga</taxon>
    </lineage>
</organism>
<feature type="domain" description="Ion transport" evidence="13">
    <location>
        <begin position="38"/>
        <end position="262"/>
    </location>
</feature>
<proteinExistence type="predicted"/>
<accession>A0ABT8RD91</accession>
<evidence type="ECO:0000256" key="11">
    <source>
        <dbReference type="SAM" id="Coils"/>
    </source>
</evidence>
<name>A0ABT8RD91_9BACT</name>
<evidence type="ECO:0000313" key="15">
    <source>
        <dbReference type="Proteomes" id="UP001168528"/>
    </source>
</evidence>
<feature type="coiled-coil region" evidence="11">
    <location>
        <begin position="256"/>
        <end position="286"/>
    </location>
</feature>
<evidence type="ECO:0000256" key="1">
    <source>
        <dbReference type="ARBA" id="ARBA00004141"/>
    </source>
</evidence>
<sequence length="294" mass="33770">MISLPNTLDQQQIQPGGKKVFTFFKSLVEVDDEKQSPVIMYLILFNAFILFLHSFPSLAAYYTIFDIIDHVITIFFIVEVVIKIKLLGWRKYFSRNWHRFDFLIVVCSAPSILLLIPYMAEILPNLHFLLVLRVARILKFYRLIEFIPSLKETLRALNRALRASLFLILAFFVFTFVVSLFTYHIFKDVAPEYFGNGLISFYSIVKTVTGEGFNVADEVAGQDTGVLNVLTRFYFVAIILSGGIIGLSLVNTVFINKVTREANDEMEERLKNVQQELAEIKALLKQNTTGIRED</sequence>
<keyword evidence="6 12" id="KW-1133">Transmembrane helix</keyword>
<evidence type="ECO:0000256" key="9">
    <source>
        <dbReference type="ARBA" id="ARBA00023180"/>
    </source>
</evidence>
<dbReference type="Pfam" id="PF00520">
    <property type="entry name" value="Ion_trans"/>
    <property type="match status" value="1"/>
</dbReference>
<dbReference type="Gene3D" id="1.10.287.70">
    <property type="match status" value="1"/>
</dbReference>
<comment type="subcellular location">
    <subcellularLocation>
        <location evidence="1">Membrane</location>
        <topology evidence="1">Multi-pass membrane protein</topology>
    </subcellularLocation>
</comment>
<evidence type="ECO:0000256" key="7">
    <source>
        <dbReference type="ARBA" id="ARBA00023065"/>
    </source>
</evidence>
<evidence type="ECO:0000256" key="10">
    <source>
        <dbReference type="ARBA" id="ARBA00023303"/>
    </source>
</evidence>
<evidence type="ECO:0000256" key="12">
    <source>
        <dbReference type="SAM" id="Phobius"/>
    </source>
</evidence>
<evidence type="ECO:0000256" key="6">
    <source>
        <dbReference type="ARBA" id="ARBA00022989"/>
    </source>
</evidence>
<feature type="transmembrane region" description="Helical" evidence="12">
    <location>
        <begin position="165"/>
        <end position="186"/>
    </location>
</feature>
<dbReference type="PANTHER" id="PTHR45628:SF7">
    <property type="entry name" value="VOLTAGE-DEPENDENT CALCIUM CHANNEL TYPE A SUBUNIT ALPHA-1"/>
    <property type="match status" value="1"/>
</dbReference>
<keyword evidence="10" id="KW-0407">Ion channel</keyword>
<dbReference type="EMBL" id="JAUKPO010000013">
    <property type="protein sequence ID" value="MDO1448675.1"/>
    <property type="molecule type" value="Genomic_DNA"/>
</dbReference>
<feature type="transmembrane region" description="Helical" evidence="12">
    <location>
        <begin position="61"/>
        <end position="82"/>
    </location>
</feature>
<dbReference type="InterPro" id="IPR027359">
    <property type="entry name" value="Volt_channel_dom_sf"/>
</dbReference>
<gene>
    <name evidence="14" type="ORF">Q0590_20530</name>
</gene>
<evidence type="ECO:0000259" key="13">
    <source>
        <dbReference type="Pfam" id="PF00520"/>
    </source>
</evidence>
<feature type="transmembrane region" description="Helical" evidence="12">
    <location>
        <begin position="38"/>
        <end position="55"/>
    </location>
</feature>
<protein>
    <submittedName>
        <fullName evidence="14">Ion transporter</fullName>
    </submittedName>
</protein>
<keyword evidence="15" id="KW-1185">Reference proteome</keyword>
<evidence type="ECO:0000256" key="8">
    <source>
        <dbReference type="ARBA" id="ARBA00023136"/>
    </source>
</evidence>
<dbReference type="Gene3D" id="1.20.120.350">
    <property type="entry name" value="Voltage-gated potassium channels. Chain C"/>
    <property type="match status" value="1"/>
</dbReference>
<keyword evidence="7" id="KW-0406">Ion transport</keyword>
<keyword evidence="5" id="KW-0851">Voltage-gated channel</keyword>
<evidence type="ECO:0000313" key="14">
    <source>
        <dbReference type="EMBL" id="MDO1448675.1"/>
    </source>
</evidence>
<keyword evidence="9" id="KW-0325">Glycoprotein</keyword>
<keyword evidence="8 12" id="KW-0472">Membrane</keyword>
<keyword evidence="2" id="KW-0813">Transport</keyword>
<dbReference type="InterPro" id="IPR005821">
    <property type="entry name" value="Ion_trans_dom"/>
</dbReference>
<dbReference type="SUPFAM" id="SSF81324">
    <property type="entry name" value="Voltage-gated potassium channels"/>
    <property type="match status" value="1"/>
</dbReference>
<evidence type="ECO:0000256" key="4">
    <source>
        <dbReference type="ARBA" id="ARBA00022837"/>
    </source>
</evidence>
<keyword evidence="11" id="KW-0175">Coiled coil</keyword>
<evidence type="ECO:0000256" key="2">
    <source>
        <dbReference type="ARBA" id="ARBA00022448"/>
    </source>
</evidence>
<keyword evidence="4" id="KW-0106">Calcium</keyword>
<feature type="transmembrane region" description="Helical" evidence="12">
    <location>
        <begin position="233"/>
        <end position="254"/>
    </location>
</feature>
<evidence type="ECO:0000256" key="3">
    <source>
        <dbReference type="ARBA" id="ARBA00022692"/>
    </source>
</evidence>
<evidence type="ECO:0000256" key="5">
    <source>
        <dbReference type="ARBA" id="ARBA00022882"/>
    </source>
</evidence>
<dbReference type="RefSeq" id="WP_302039475.1">
    <property type="nucleotide sequence ID" value="NZ_JAUKPO010000013.1"/>
</dbReference>
<dbReference type="Proteomes" id="UP001168528">
    <property type="component" value="Unassembled WGS sequence"/>
</dbReference>
<dbReference type="InterPro" id="IPR050599">
    <property type="entry name" value="VDCC_alpha-1_subunit"/>
</dbReference>
<keyword evidence="3 12" id="KW-0812">Transmembrane</keyword>
<reference evidence="14" key="1">
    <citation type="submission" date="2023-07" db="EMBL/GenBank/DDBJ databases">
        <title>The genome sequence of Rhodocytophaga aerolata KACC 12507.</title>
        <authorList>
            <person name="Zhang X."/>
        </authorList>
    </citation>
    <scope>NUCLEOTIDE SEQUENCE</scope>
    <source>
        <strain evidence="14">KACC 12507</strain>
    </source>
</reference>
<dbReference type="PANTHER" id="PTHR45628">
    <property type="entry name" value="VOLTAGE-DEPENDENT CALCIUM CHANNEL TYPE A SUBUNIT ALPHA-1"/>
    <property type="match status" value="1"/>
</dbReference>
<feature type="transmembrane region" description="Helical" evidence="12">
    <location>
        <begin position="102"/>
        <end position="120"/>
    </location>
</feature>
<comment type="caution">
    <text evidence="14">The sequence shown here is derived from an EMBL/GenBank/DDBJ whole genome shotgun (WGS) entry which is preliminary data.</text>
</comment>